<feature type="region of interest" description="Disordered" evidence="2">
    <location>
        <begin position="1"/>
        <end position="31"/>
    </location>
</feature>
<keyword evidence="1" id="KW-0723">Serine/threonine-protein kinase</keyword>
<keyword evidence="4" id="KW-0547">Nucleotide-binding</keyword>
<sequence>MQSRRGGPGSGSGFQDGGGAGRFPLPRRGVEPRDRAPLVLDQRWSSLGTALIIAGRPDQAALVRHRVCALSALPPLAREAAQELAGEVFNNAITHTRSGLSGGEVIVSVHRLPGRVQVKITDQGPIGEDAVTTPCVRPADPLRVGGLGMRLVAAQASRWGTLHEGGRTTVWFEIDRPDRGRDRSAGHAGR</sequence>
<evidence type="ECO:0000259" key="3">
    <source>
        <dbReference type="Pfam" id="PF13581"/>
    </source>
</evidence>
<dbReference type="Gene3D" id="3.30.565.10">
    <property type="entry name" value="Histidine kinase-like ATPase, C-terminal domain"/>
    <property type="match status" value="1"/>
</dbReference>
<dbReference type="PANTHER" id="PTHR35526">
    <property type="entry name" value="ANTI-SIGMA-F FACTOR RSBW-RELATED"/>
    <property type="match status" value="1"/>
</dbReference>
<dbReference type="CDD" id="cd16936">
    <property type="entry name" value="HATPase_RsbW-like"/>
    <property type="match status" value="1"/>
</dbReference>
<accession>A0ABX8CA24</accession>
<evidence type="ECO:0000256" key="1">
    <source>
        <dbReference type="ARBA" id="ARBA00022527"/>
    </source>
</evidence>
<dbReference type="InterPro" id="IPR036890">
    <property type="entry name" value="HATPase_C_sf"/>
</dbReference>
<dbReference type="Pfam" id="PF13581">
    <property type="entry name" value="HATPase_c_2"/>
    <property type="match status" value="1"/>
</dbReference>
<keyword evidence="1" id="KW-0418">Kinase</keyword>
<dbReference type="GO" id="GO:0005524">
    <property type="term" value="F:ATP binding"/>
    <property type="evidence" value="ECO:0007669"/>
    <property type="project" value="UniProtKB-KW"/>
</dbReference>
<dbReference type="SUPFAM" id="SSF55874">
    <property type="entry name" value="ATPase domain of HSP90 chaperone/DNA topoisomerase II/histidine kinase"/>
    <property type="match status" value="1"/>
</dbReference>
<keyword evidence="5" id="KW-1185">Reference proteome</keyword>
<keyword evidence="1" id="KW-0808">Transferase</keyword>
<protein>
    <submittedName>
        <fullName evidence="4">ATP-binding protein</fullName>
    </submittedName>
</protein>
<name>A0ABX8CA24_9ACTN</name>
<evidence type="ECO:0000313" key="5">
    <source>
        <dbReference type="Proteomes" id="UP000678016"/>
    </source>
</evidence>
<dbReference type="InterPro" id="IPR003594">
    <property type="entry name" value="HATPase_dom"/>
</dbReference>
<dbReference type="Proteomes" id="UP000678016">
    <property type="component" value="Chromosome"/>
</dbReference>
<gene>
    <name evidence="4" type="ORF">KGD83_04565</name>
</gene>
<dbReference type="RefSeq" id="WP_212642670.1">
    <property type="nucleotide sequence ID" value="NZ_CP074132.1"/>
</dbReference>
<dbReference type="InterPro" id="IPR050267">
    <property type="entry name" value="Anti-sigma-factor_SerPK"/>
</dbReference>
<feature type="domain" description="Histidine kinase/HSP90-like ATPase" evidence="3">
    <location>
        <begin position="55"/>
        <end position="172"/>
    </location>
</feature>
<organism evidence="4 5">
    <name type="scientific">Nocardiopsis akebiae</name>
    <dbReference type="NCBI Taxonomy" id="2831968"/>
    <lineage>
        <taxon>Bacteria</taxon>
        <taxon>Bacillati</taxon>
        <taxon>Actinomycetota</taxon>
        <taxon>Actinomycetes</taxon>
        <taxon>Streptosporangiales</taxon>
        <taxon>Nocardiopsidaceae</taxon>
        <taxon>Nocardiopsis</taxon>
    </lineage>
</organism>
<proteinExistence type="predicted"/>
<dbReference type="EMBL" id="CP074132">
    <property type="protein sequence ID" value="QUX29848.1"/>
    <property type="molecule type" value="Genomic_DNA"/>
</dbReference>
<keyword evidence="4" id="KW-0067">ATP-binding</keyword>
<reference evidence="5" key="1">
    <citation type="submission" date="2021-05" db="EMBL/GenBank/DDBJ databases">
        <title>Direct Submission.</title>
        <authorList>
            <person name="Li K."/>
            <person name="Gao J."/>
        </authorList>
    </citation>
    <scope>NUCLEOTIDE SEQUENCE [LARGE SCALE GENOMIC DNA]</scope>
    <source>
        <strain evidence="5">HDS12</strain>
    </source>
</reference>
<dbReference type="PANTHER" id="PTHR35526:SF3">
    <property type="entry name" value="ANTI-SIGMA-F FACTOR RSBW"/>
    <property type="match status" value="1"/>
</dbReference>
<evidence type="ECO:0000256" key="2">
    <source>
        <dbReference type="SAM" id="MobiDB-lite"/>
    </source>
</evidence>
<feature type="compositionally biased region" description="Gly residues" evidence="2">
    <location>
        <begin position="1"/>
        <end position="21"/>
    </location>
</feature>
<evidence type="ECO:0000313" key="4">
    <source>
        <dbReference type="EMBL" id="QUX29848.1"/>
    </source>
</evidence>